<dbReference type="RefSeq" id="WP_157758519.1">
    <property type="nucleotide sequence ID" value="NZ_CP022098.1"/>
</dbReference>
<evidence type="ECO:0000313" key="2">
    <source>
        <dbReference type="Proteomes" id="UP000217257"/>
    </source>
</evidence>
<gene>
    <name evidence="1" type="ORF">CYFUS_003717</name>
</gene>
<name>A0A250J3Y2_9BACT</name>
<dbReference type="Gene3D" id="2.60.40.10">
    <property type="entry name" value="Immunoglobulins"/>
    <property type="match status" value="7"/>
</dbReference>
<organism evidence="1 2">
    <name type="scientific">Cystobacter fuscus</name>
    <dbReference type="NCBI Taxonomy" id="43"/>
    <lineage>
        <taxon>Bacteria</taxon>
        <taxon>Pseudomonadati</taxon>
        <taxon>Myxococcota</taxon>
        <taxon>Myxococcia</taxon>
        <taxon>Myxococcales</taxon>
        <taxon>Cystobacterineae</taxon>
        <taxon>Archangiaceae</taxon>
        <taxon>Cystobacter</taxon>
    </lineage>
</organism>
<evidence type="ECO:0000313" key="1">
    <source>
        <dbReference type="EMBL" id="ATB38283.1"/>
    </source>
</evidence>
<dbReference type="AlphaFoldDB" id="A0A250J3Y2"/>
<dbReference type="EMBL" id="CP022098">
    <property type="protein sequence ID" value="ATB38283.1"/>
    <property type="molecule type" value="Genomic_DNA"/>
</dbReference>
<accession>A0A250J3Y2</accession>
<sequence length="1210" mass="119519">MRPLGGRGLNAGGGLLGLLALLCSGIALALDVSGPINSTTTWSAAQSPYRVVGSVTVQGGATLVIEPGVTVLMQPGTSLSVSSGTLRARGTAVLPIVFTAESDTAGGSPVPGNWGVLRFANGTNDSLTVLEYVEVRYGQGVVIESAAPTLNHVWLINNSGPAVTADLASSPVGVGLRATGNGVDGVLLPPGEITGAVVWGLRGIPYVVSQGLVSVGRAPAVTSVAPSRIAQGQTVTMTVSGTRLGGVERVRFDNAALSGTVLPGGGDTSFSVDVTASAQAATGSTALEVLVAAGHARLEGAVTAVPPRPPIVVDGMTPGSLRRGESKSFQATGQNLAGANVTTTATGLTLGNVSSSATSLSFTLAASASAALGDQTLTFTNPASASGSATAVVTVVDLPPTVVTSPAPVAVPPDNVARLIKLRLSRPDVVNHTFAVSIGNTNIATVSPADVAISAGQTEANLLVTGRVLGQTVLTLVSPTLGTVTTPVFVTTEFSGLNTSFALPLGVVVTPSPLPSSSAVEVVSNLVGVALGDHLADVSPRVFTIGTGPVPLVISGSGLASVTEVSLLPGDGVTLGAPAASPDGSQLTVPVTVAADAPLTVRRLVLSGGGPLLPMRPDADRIKIVRPVPIIDWISPLFVQTGSSGVGLTVVGRNFQDLQGVGIMPNDGISVGSPVVTPDGTRLTVNFSVAADATLGPRVVTVSTLGGTSPTIPSAANTLTVVQGTAQDITPVAAASLGVVLDQVSPPASQTFGVWPSNVGVIFGSAVTSISPKAGEIGSNVTLSLQGAGLGGVTAVQLSPSTGLTVGTPQLAPDGNSLTVSLAIAADAPQTMRTVQVLAGSQRIDFVSVADALFRVTPPPPRIDWISPLSVQIGAAPTTLTIAGANLQDASRVSVLPPDGMMLSAPSTNAAGTTITVTIAAAAGAATGPRVVTLTTPAGETPSTPGAANTLTVASTAGTSFGPFATSLGVTLQEQVTPSPVPYGPLLSPAVGVDVTVEAPTTGTAQLVTGALVGVAFGPTAQALSPAGVLAGQSATITISGASLDAVTSVAVVPSTGLTLGAFTVSADGTQLSIPVTADAAAPADARRFVLSGASGSVQFSQPAANRLVIVPALPVISSIEPILGTQGQAGSLLIRATNTQYATGVTITPSTGVTFSPTFTVDAAQGRLTIAFSIAPDAPVGPRVIQVVTPAGATPAEPSPVNTFTIRSP</sequence>
<proteinExistence type="predicted"/>
<dbReference type="Proteomes" id="UP000217257">
    <property type="component" value="Chromosome"/>
</dbReference>
<dbReference type="InterPro" id="IPR013783">
    <property type="entry name" value="Ig-like_fold"/>
</dbReference>
<protein>
    <recommendedName>
        <fullName evidence="3">IPT/TIG domain-containing protein</fullName>
    </recommendedName>
</protein>
<reference evidence="1 2" key="1">
    <citation type="submission" date="2017-06" db="EMBL/GenBank/DDBJ databases">
        <title>Sequencing and comparative analysis of myxobacterial genomes.</title>
        <authorList>
            <person name="Rupp O."/>
            <person name="Goesmann A."/>
            <person name="Sogaard-Andersen L."/>
        </authorList>
    </citation>
    <scope>NUCLEOTIDE SEQUENCE [LARGE SCALE GENOMIC DNA]</scope>
    <source>
        <strain evidence="1 2">DSM 52655</strain>
    </source>
</reference>
<dbReference type="KEGG" id="cfus:CYFUS_003717"/>
<evidence type="ECO:0008006" key="3">
    <source>
        <dbReference type="Google" id="ProtNLM"/>
    </source>
</evidence>